<dbReference type="EMBL" id="RBIN01000004">
    <property type="protein sequence ID" value="RKR04507.1"/>
    <property type="molecule type" value="Genomic_DNA"/>
</dbReference>
<sequence length="33" mass="3832">MSWLINLTGVLLIAVIVCWFRLLRLPGRRARGH</sequence>
<organism evidence="2 3">
    <name type="scientific">Kushneria sinocarnis</name>
    <dbReference type="NCBI Taxonomy" id="595502"/>
    <lineage>
        <taxon>Bacteria</taxon>
        <taxon>Pseudomonadati</taxon>
        <taxon>Pseudomonadota</taxon>
        <taxon>Gammaproteobacteria</taxon>
        <taxon>Oceanospirillales</taxon>
        <taxon>Halomonadaceae</taxon>
        <taxon>Kushneria</taxon>
    </lineage>
</organism>
<gene>
    <name evidence="2" type="ORF">C7446_1716</name>
</gene>
<evidence type="ECO:0000313" key="3">
    <source>
        <dbReference type="Proteomes" id="UP000281975"/>
    </source>
</evidence>
<accession>A0A420WXU1</accession>
<reference evidence="2 3" key="1">
    <citation type="submission" date="2018-10" db="EMBL/GenBank/DDBJ databases">
        <title>Genomic Encyclopedia of Type Strains, Phase IV (KMG-IV): sequencing the most valuable type-strain genomes for metagenomic binning, comparative biology and taxonomic classification.</title>
        <authorList>
            <person name="Goeker M."/>
        </authorList>
    </citation>
    <scope>NUCLEOTIDE SEQUENCE [LARGE SCALE GENOMIC DNA]</scope>
    <source>
        <strain evidence="2 3">DSM 23229</strain>
    </source>
</reference>
<name>A0A420WXU1_9GAMM</name>
<comment type="caution">
    <text evidence="2">The sequence shown here is derived from an EMBL/GenBank/DDBJ whole genome shotgun (WGS) entry which is preliminary data.</text>
</comment>
<keyword evidence="1" id="KW-0812">Transmembrane</keyword>
<evidence type="ECO:0000313" key="2">
    <source>
        <dbReference type="EMBL" id="RKR04507.1"/>
    </source>
</evidence>
<dbReference type="Proteomes" id="UP000281975">
    <property type="component" value="Unassembled WGS sequence"/>
</dbReference>
<proteinExistence type="predicted"/>
<keyword evidence="1" id="KW-1133">Transmembrane helix</keyword>
<dbReference type="AlphaFoldDB" id="A0A420WXU1"/>
<feature type="transmembrane region" description="Helical" evidence="1">
    <location>
        <begin position="6"/>
        <end position="23"/>
    </location>
</feature>
<evidence type="ECO:0000256" key="1">
    <source>
        <dbReference type="SAM" id="Phobius"/>
    </source>
</evidence>
<keyword evidence="1" id="KW-0472">Membrane</keyword>
<keyword evidence="3" id="KW-1185">Reference proteome</keyword>
<protein>
    <submittedName>
        <fullName evidence="2">Uncharacterized protein</fullName>
    </submittedName>
</protein>